<protein>
    <submittedName>
        <fullName evidence="5">FtsK/SpoIIIE family protein</fullName>
    </submittedName>
</protein>
<dbReference type="GO" id="GO:0003677">
    <property type="term" value="F:DNA binding"/>
    <property type="evidence" value="ECO:0007669"/>
    <property type="project" value="InterPro"/>
</dbReference>
<dbReference type="PANTHER" id="PTHR22683">
    <property type="entry name" value="SPORULATION PROTEIN RELATED"/>
    <property type="match status" value="1"/>
</dbReference>
<reference evidence="5 6" key="1">
    <citation type="journal article" date="2015" name="Genome Announc.">
        <title>Complete genome sequences for 35 biothreat assay-relevant bacillus species.</title>
        <authorList>
            <person name="Johnson S.L."/>
            <person name="Daligault H.E."/>
            <person name="Davenport K.W."/>
            <person name="Jaissle J."/>
            <person name="Frey K.G."/>
            <person name="Ladner J.T."/>
            <person name="Broomall S.M."/>
            <person name="Bishop-Lilly K.A."/>
            <person name="Bruce D.C."/>
            <person name="Gibbons H.S."/>
            <person name="Coyne S.R."/>
            <person name="Lo C.C."/>
            <person name="Meincke L."/>
            <person name="Munk A.C."/>
            <person name="Koroleva G.I."/>
            <person name="Rosenzweig C.N."/>
            <person name="Palacios G.F."/>
            <person name="Redden C.L."/>
            <person name="Minogue T.D."/>
            <person name="Chain P.S."/>
        </authorList>
    </citation>
    <scope>NUCLEOTIDE SEQUENCE [LARGE SCALE GENOMIC DNA]</scope>
    <source>
        <strain evidence="6">ATCC 14581 / DSM 32 / JCM 2506 / NBRC 15308 / NCIMB 9376 / NCTC 10342 / NRRL B-14308 / VKM B-512</strain>
        <plasmid evidence="5 6">pBMV_1</plasmid>
    </source>
</reference>
<dbReference type="Gene3D" id="3.40.50.300">
    <property type="entry name" value="P-loop containing nucleotide triphosphate hydrolases"/>
    <property type="match status" value="1"/>
</dbReference>
<dbReference type="SUPFAM" id="SSF52540">
    <property type="entry name" value="P-loop containing nucleoside triphosphate hydrolases"/>
    <property type="match status" value="1"/>
</dbReference>
<dbReference type="PANTHER" id="PTHR22683:SF41">
    <property type="entry name" value="DNA TRANSLOCASE FTSK"/>
    <property type="match status" value="1"/>
</dbReference>
<feature type="binding site" evidence="4">
    <location>
        <begin position="142"/>
        <end position="149"/>
    </location>
    <ligand>
        <name>ATP</name>
        <dbReference type="ChEBI" id="CHEBI:30616"/>
    </ligand>
</feature>
<keyword evidence="5" id="KW-0614">Plasmid</keyword>
<evidence type="ECO:0000313" key="6">
    <source>
        <dbReference type="Proteomes" id="UP000031829"/>
    </source>
</evidence>
<evidence type="ECO:0000256" key="4">
    <source>
        <dbReference type="PROSITE-ProRule" id="PRU00289"/>
    </source>
</evidence>
<evidence type="ECO:0000313" key="5">
    <source>
        <dbReference type="EMBL" id="AJI20124.1"/>
    </source>
</evidence>
<organism evidence="5 6">
    <name type="scientific">Priestia megaterium (strain ATCC 14581 / DSM 32 / CCUG 1817 / JCM 2506 / NBRC 15308 / NCIMB 9376 / NCTC 10342 / NRRL B-14308 / VKM B-512 / Ford 19)</name>
    <name type="common">Bacillus megaterium</name>
    <dbReference type="NCBI Taxonomy" id="1348623"/>
    <lineage>
        <taxon>Bacteria</taxon>
        <taxon>Bacillati</taxon>
        <taxon>Bacillota</taxon>
        <taxon>Bacilli</taxon>
        <taxon>Bacillales</taxon>
        <taxon>Bacillaceae</taxon>
        <taxon>Priestia</taxon>
    </lineage>
</organism>
<gene>
    <name evidence="5" type="ORF">BG04_5967</name>
</gene>
<proteinExistence type="predicted"/>
<evidence type="ECO:0000256" key="2">
    <source>
        <dbReference type="ARBA" id="ARBA00022741"/>
    </source>
</evidence>
<geneLocation type="plasmid" evidence="5 6">
    <name>pBMV_1</name>
</geneLocation>
<dbReference type="AlphaFoldDB" id="A0A0B6AJY8"/>
<accession>A0A0B6AJY8</accession>
<name>A0A0B6AJY8_PRIM2</name>
<evidence type="ECO:0000256" key="1">
    <source>
        <dbReference type="ARBA" id="ARBA00004141"/>
    </source>
</evidence>
<dbReference type="Proteomes" id="UP000031829">
    <property type="component" value="Plasmid pBMV_1"/>
</dbReference>
<dbReference type="KEGG" id="bmeg:BG04_5967"/>
<dbReference type="GO" id="GO:0005524">
    <property type="term" value="F:ATP binding"/>
    <property type="evidence" value="ECO:0007669"/>
    <property type="project" value="UniProtKB-UniRule"/>
</dbReference>
<comment type="subcellular location">
    <subcellularLocation>
        <location evidence="1">Membrane</location>
        <topology evidence="1">Multi-pass membrane protein</topology>
    </subcellularLocation>
</comment>
<dbReference type="GeneID" id="93646105"/>
<dbReference type="PROSITE" id="PS50901">
    <property type="entry name" value="FTSK"/>
    <property type="match status" value="1"/>
</dbReference>
<dbReference type="Pfam" id="PF01580">
    <property type="entry name" value="FtsK_SpoIIIE"/>
    <property type="match status" value="1"/>
</dbReference>
<dbReference type="GO" id="GO:0016020">
    <property type="term" value="C:membrane"/>
    <property type="evidence" value="ECO:0007669"/>
    <property type="project" value="UniProtKB-SubCell"/>
</dbReference>
<dbReference type="RefSeq" id="WP_034656251.1">
    <property type="nucleotide sequence ID" value="NZ_BCVB01000030.1"/>
</dbReference>
<sequence length="377" mass="42980">MFEKLKLRGKLIKAFRTAEIYRVIKCGDRTSYQFPKIHRIDHQHTYTRYAFSLLNGIDPELLNKKRWALRQVLGSNIEVNGSLKNFSITVHHKDLPTMLKYDYETIHPHIEKMELPVCIGQEIYGNFISWDFADLETLLISGEIGAGKSSLMRVILTTWVKYASPQDLRLVLVDLKRADLGLFHGIEHVDALCFEAKDMRKPFALLRAEMYRRGDLLLEHGVTHISRLPFKLPRIVVVIDEMSIVKRETDLVEMIQQFASQGRALGVHTIIAMQRPDADLLNSALKANLRVRISGRQADAINAKVAGVIGAEEIDAAARGRMKIKIDGVKEFQAYFLDEGACKEILTPYKTLVKDPEPELEVVSQSIFGLLEKEEQR</sequence>
<keyword evidence="2 4" id="KW-0547">Nucleotide-binding</keyword>
<evidence type="ECO:0000256" key="3">
    <source>
        <dbReference type="ARBA" id="ARBA00022840"/>
    </source>
</evidence>
<dbReference type="InterPro" id="IPR027417">
    <property type="entry name" value="P-loop_NTPase"/>
</dbReference>
<dbReference type="EMBL" id="CP009919">
    <property type="protein sequence ID" value="AJI20124.1"/>
    <property type="molecule type" value="Genomic_DNA"/>
</dbReference>
<dbReference type="HOGENOM" id="CLU_059880_1_0_9"/>
<dbReference type="InterPro" id="IPR050206">
    <property type="entry name" value="FtsK/SpoIIIE/SftA"/>
</dbReference>
<keyword evidence="3 4" id="KW-0067">ATP-binding</keyword>
<dbReference type="InterPro" id="IPR002543">
    <property type="entry name" value="FtsK_dom"/>
</dbReference>